<feature type="region of interest" description="Disordered" evidence="1">
    <location>
        <begin position="1"/>
        <end position="33"/>
    </location>
</feature>
<organism evidence="2 3">
    <name type="scientific">Phomopsis amygdali</name>
    <name type="common">Fusicoccum amygdali</name>
    <dbReference type="NCBI Taxonomy" id="1214568"/>
    <lineage>
        <taxon>Eukaryota</taxon>
        <taxon>Fungi</taxon>
        <taxon>Dikarya</taxon>
        <taxon>Ascomycota</taxon>
        <taxon>Pezizomycotina</taxon>
        <taxon>Sordariomycetes</taxon>
        <taxon>Sordariomycetidae</taxon>
        <taxon>Diaporthales</taxon>
        <taxon>Diaporthaceae</taxon>
        <taxon>Diaporthe</taxon>
    </lineage>
</organism>
<keyword evidence="3" id="KW-1185">Reference proteome</keyword>
<dbReference type="PANTHER" id="PTHR39398">
    <property type="entry name" value="YALI0F14311P"/>
    <property type="match status" value="1"/>
</dbReference>
<dbReference type="EMBL" id="JAUJFL010000001">
    <property type="protein sequence ID" value="KAK2614274.1"/>
    <property type="molecule type" value="Genomic_DNA"/>
</dbReference>
<protein>
    <submittedName>
        <fullName evidence="2">Uncharacterized protein</fullName>
    </submittedName>
</protein>
<dbReference type="PANTHER" id="PTHR39398:SF1">
    <property type="entry name" value="CSN8_PSMD8_EIF3K DOMAIN-CONTAINING PROTEIN"/>
    <property type="match status" value="1"/>
</dbReference>
<gene>
    <name evidence="2" type="ORF">N8I77_001120</name>
</gene>
<dbReference type="AlphaFoldDB" id="A0AAD9SR70"/>
<evidence type="ECO:0000256" key="1">
    <source>
        <dbReference type="SAM" id="MobiDB-lite"/>
    </source>
</evidence>
<feature type="region of interest" description="Disordered" evidence="1">
    <location>
        <begin position="75"/>
        <end position="114"/>
    </location>
</feature>
<feature type="compositionally biased region" description="Low complexity" evidence="1">
    <location>
        <begin position="82"/>
        <end position="106"/>
    </location>
</feature>
<reference evidence="2" key="1">
    <citation type="submission" date="2023-06" db="EMBL/GenBank/DDBJ databases">
        <authorList>
            <person name="Noh H."/>
        </authorList>
    </citation>
    <scope>NUCLEOTIDE SEQUENCE</scope>
    <source>
        <strain evidence="2">DUCC20226</strain>
    </source>
</reference>
<accession>A0AAD9SR70</accession>
<dbReference type="Proteomes" id="UP001265746">
    <property type="component" value="Unassembled WGS sequence"/>
</dbReference>
<proteinExistence type="predicted"/>
<evidence type="ECO:0000313" key="2">
    <source>
        <dbReference type="EMBL" id="KAK2614274.1"/>
    </source>
</evidence>
<name>A0AAD9SR70_PHOAM</name>
<comment type="caution">
    <text evidence="2">The sequence shown here is derived from an EMBL/GenBank/DDBJ whole genome shotgun (WGS) entry which is preliminary data.</text>
</comment>
<evidence type="ECO:0000313" key="3">
    <source>
        <dbReference type="Proteomes" id="UP001265746"/>
    </source>
</evidence>
<sequence length="317" mass="35083">MPARGPSGPWQRLKPVDLDPLESMGLPSKGETRLLDHKNQERYYTKIVERYLSFCSDATDRDALLHKFGSLSIGKERDRSSGTDTSIASGTTASTASTASAASTAPVAPPFPVPTLSQTGTKDLSAVLMALRKLREGIVASKRIDDFATQAYLFNVRTAILVKHSESYHPAILYLLRTIHPKHPLTSFELREVTGYLVLDAACRRGDLADAFALRNRYKLRDAKVDAILQALARDDFIAFGRVKRTVDGHQAKFLEFCEDGLRRHTLKCFGRAYLSVDVPYLEKATGATFLELVERDGVGWHSDGSKVVIRSIKGRS</sequence>